<dbReference type="Pfam" id="PF06580">
    <property type="entry name" value="His_kinase"/>
    <property type="match status" value="1"/>
</dbReference>
<keyword evidence="7 15" id="KW-0418">Kinase</keyword>
<dbReference type="SUPFAM" id="SSF52172">
    <property type="entry name" value="CheY-like"/>
    <property type="match status" value="1"/>
</dbReference>
<dbReference type="InterPro" id="IPR001789">
    <property type="entry name" value="Sig_transdc_resp-reg_receiver"/>
</dbReference>
<dbReference type="Gene3D" id="2.60.120.260">
    <property type="entry name" value="Galactose-binding domain-like"/>
    <property type="match status" value="1"/>
</dbReference>
<dbReference type="SUPFAM" id="SSF47384">
    <property type="entry name" value="Homodimeric domain of signal transducing histidine kinase"/>
    <property type="match status" value="1"/>
</dbReference>
<feature type="domain" description="Histidine kinase" evidence="13">
    <location>
        <begin position="432"/>
        <end position="650"/>
    </location>
</feature>
<keyword evidence="16" id="KW-1185">Reference proteome</keyword>
<keyword evidence="4 11" id="KW-0597">Phosphoprotein</keyword>
<comment type="similarity">
    <text evidence="2">In the N-terminal section; belongs to the phytochrome family.</text>
</comment>
<feature type="modified residue" description="4-aspartylphosphate" evidence="11">
    <location>
        <position position="739"/>
    </location>
</feature>
<evidence type="ECO:0000256" key="5">
    <source>
        <dbReference type="ARBA" id="ARBA00022679"/>
    </source>
</evidence>
<dbReference type="InterPro" id="IPR003661">
    <property type="entry name" value="HisK_dim/P_dom"/>
</dbReference>
<dbReference type="OrthoDB" id="9809348at2"/>
<dbReference type="SMART" id="SM00388">
    <property type="entry name" value="HisKA"/>
    <property type="match status" value="1"/>
</dbReference>
<dbReference type="SMART" id="SM00387">
    <property type="entry name" value="HATPase_c"/>
    <property type="match status" value="2"/>
</dbReference>
<evidence type="ECO:0000259" key="13">
    <source>
        <dbReference type="PROSITE" id="PS50109"/>
    </source>
</evidence>
<keyword evidence="12" id="KW-0472">Membrane</keyword>
<feature type="transmembrane region" description="Helical" evidence="12">
    <location>
        <begin position="300"/>
        <end position="317"/>
    </location>
</feature>
<dbReference type="Gene3D" id="1.10.287.130">
    <property type="match status" value="1"/>
</dbReference>
<evidence type="ECO:0000256" key="3">
    <source>
        <dbReference type="ARBA" id="ARBA00012438"/>
    </source>
</evidence>
<evidence type="ECO:0000256" key="12">
    <source>
        <dbReference type="SAM" id="Phobius"/>
    </source>
</evidence>
<dbReference type="InterPro" id="IPR011623">
    <property type="entry name" value="7TMR_DISM_rcpt_extracell_dom1"/>
</dbReference>
<feature type="transmembrane region" description="Helical" evidence="12">
    <location>
        <begin position="206"/>
        <end position="229"/>
    </location>
</feature>
<evidence type="ECO:0000256" key="11">
    <source>
        <dbReference type="PROSITE-ProRule" id="PRU00169"/>
    </source>
</evidence>
<evidence type="ECO:0000256" key="4">
    <source>
        <dbReference type="ARBA" id="ARBA00022553"/>
    </source>
</evidence>
<evidence type="ECO:0000256" key="10">
    <source>
        <dbReference type="ARBA" id="ARBA00074306"/>
    </source>
</evidence>
<dbReference type="AlphaFoldDB" id="A0A2N3LJP8"/>
<dbReference type="SMART" id="SM00448">
    <property type="entry name" value="REC"/>
    <property type="match status" value="1"/>
</dbReference>
<dbReference type="Pfam" id="PF07695">
    <property type="entry name" value="7TMR-DISM_7TM"/>
    <property type="match status" value="1"/>
</dbReference>
<dbReference type="GO" id="GO:0005524">
    <property type="term" value="F:ATP binding"/>
    <property type="evidence" value="ECO:0007669"/>
    <property type="project" value="UniProtKB-KW"/>
</dbReference>
<dbReference type="InterPro" id="IPR003594">
    <property type="entry name" value="HATPase_dom"/>
</dbReference>
<proteinExistence type="inferred from homology"/>
<dbReference type="Pfam" id="PF00072">
    <property type="entry name" value="Response_reg"/>
    <property type="match status" value="1"/>
</dbReference>
<protein>
    <recommendedName>
        <fullName evidence="10">Circadian input-output histidine kinase CikA</fullName>
        <ecNumber evidence="3">2.7.13.3</ecNumber>
    </recommendedName>
</protein>
<gene>
    <name evidence="15" type="ORF">CWO92_12540</name>
</gene>
<evidence type="ECO:0000259" key="14">
    <source>
        <dbReference type="PROSITE" id="PS50110"/>
    </source>
</evidence>
<reference evidence="15 16" key="1">
    <citation type="submission" date="2017-11" db="EMBL/GenBank/DDBJ databases">
        <title>Bacillus camelliae sp. nov., isolated from pu'er tea.</title>
        <authorList>
            <person name="Niu L."/>
        </authorList>
    </citation>
    <scope>NUCLEOTIDE SEQUENCE [LARGE SCALE GENOMIC DNA]</scope>
    <source>
        <strain evidence="15 16">7578-1</strain>
    </source>
</reference>
<dbReference type="CDD" id="cd16922">
    <property type="entry name" value="HATPase_EvgS-ArcB-TorS-like"/>
    <property type="match status" value="1"/>
</dbReference>
<name>A0A2N3LJP8_9BACI</name>
<dbReference type="InterPro" id="IPR010559">
    <property type="entry name" value="Sig_transdc_His_kin_internal"/>
</dbReference>
<dbReference type="InterPro" id="IPR004358">
    <property type="entry name" value="Sig_transdc_His_kin-like_C"/>
</dbReference>
<dbReference type="FunFam" id="3.30.565.10:FF:000010">
    <property type="entry name" value="Sensor histidine kinase RcsC"/>
    <property type="match status" value="1"/>
</dbReference>
<comment type="caution">
    <text evidence="15">The sequence shown here is derived from an EMBL/GenBank/DDBJ whole genome shotgun (WGS) entry which is preliminary data.</text>
</comment>
<dbReference type="InterPro" id="IPR008979">
    <property type="entry name" value="Galactose-bd-like_sf"/>
</dbReference>
<dbReference type="EC" id="2.7.13.3" evidence="3"/>
<feature type="non-terminal residue" evidence="15">
    <location>
        <position position="1023"/>
    </location>
</feature>
<dbReference type="InterPro" id="IPR036890">
    <property type="entry name" value="HATPase_C_sf"/>
</dbReference>
<organism evidence="15 16">
    <name type="scientific">Heyndrickxia camelliae</name>
    <dbReference type="NCBI Taxonomy" id="1707093"/>
    <lineage>
        <taxon>Bacteria</taxon>
        <taxon>Bacillati</taxon>
        <taxon>Bacillota</taxon>
        <taxon>Bacilli</taxon>
        <taxon>Bacillales</taxon>
        <taxon>Bacillaceae</taxon>
        <taxon>Heyndrickxia</taxon>
    </lineage>
</organism>
<evidence type="ECO:0000256" key="8">
    <source>
        <dbReference type="ARBA" id="ARBA00022840"/>
    </source>
</evidence>
<keyword evidence="8" id="KW-0067">ATP-binding</keyword>
<dbReference type="PRINTS" id="PR00344">
    <property type="entry name" value="BCTRLSENSOR"/>
</dbReference>
<dbReference type="PANTHER" id="PTHR43547">
    <property type="entry name" value="TWO-COMPONENT HISTIDINE KINASE"/>
    <property type="match status" value="1"/>
</dbReference>
<feature type="transmembrane region" description="Helical" evidence="12">
    <location>
        <begin position="356"/>
        <end position="375"/>
    </location>
</feature>
<feature type="domain" description="Response regulatory" evidence="14">
    <location>
        <begin position="691"/>
        <end position="806"/>
    </location>
</feature>
<dbReference type="InterPro" id="IPR036097">
    <property type="entry name" value="HisK_dim/P_sf"/>
</dbReference>
<evidence type="ECO:0000313" key="15">
    <source>
        <dbReference type="EMBL" id="PKR84850.1"/>
    </source>
</evidence>
<dbReference type="PROSITE" id="PS50109">
    <property type="entry name" value="HIS_KIN"/>
    <property type="match status" value="2"/>
</dbReference>
<feature type="domain" description="Histidine kinase" evidence="13">
    <location>
        <begin position="917"/>
        <end position="1016"/>
    </location>
</feature>
<accession>A0A2N3LJP8</accession>
<evidence type="ECO:0000256" key="6">
    <source>
        <dbReference type="ARBA" id="ARBA00022741"/>
    </source>
</evidence>
<keyword evidence="12" id="KW-0812">Transmembrane</keyword>
<dbReference type="PANTHER" id="PTHR43547:SF2">
    <property type="entry name" value="HYBRID SIGNAL TRANSDUCTION HISTIDINE KINASE C"/>
    <property type="match status" value="1"/>
</dbReference>
<dbReference type="GO" id="GO:0016020">
    <property type="term" value="C:membrane"/>
    <property type="evidence" value="ECO:0007669"/>
    <property type="project" value="InterPro"/>
</dbReference>
<evidence type="ECO:0000313" key="16">
    <source>
        <dbReference type="Proteomes" id="UP000233440"/>
    </source>
</evidence>
<feature type="transmembrane region" description="Helical" evidence="12">
    <location>
        <begin position="236"/>
        <end position="253"/>
    </location>
</feature>
<dbReference type="GO" id="GO:0000155">
    <property type="term" value="F:phosphorelay sensor kinase activity"/>
    <property type="evidence" value="ECO:0007669"/>
    <property type="project" value="InterPro"/>
</dbReference>
<dbReference type="SUPFAM" id="SSF49785">
    <property type="entry name" value="Galactose-binding domain-like"/>
    <property type="match status" value="1"/>
</dbReference>
<dbReference type="Pfam" id="PF02518">
    <property type="entry name" value="HATPase_c"/>
    <property type="match status" value="2"/>
</dbReference>
<dbReference type="CDD" id="cd17574">
    <property type="entry name" value="REC_OmpR"/>
    <property type="match status" value="1"/>
</dbReference>
<dbReference type="EMBL" id="PIQO01000008">
    <property type="protein sequence ID" value="PKR84850.1"/>
    <property type="molecule type" value="Genomic_DNA"/>
</dbReference>
<evidence type="ECO:0000256" key="2">
    <source>
        <dbReference type="ARBA" id="ARBA00006402"/>
    </source>
</evidence>
<evidence type="ECO:0000256" key="1">
    <source>
        <dbReference type="ARBA" id="ARBA00000085"/>
    </source>
</evidence>
<feature type="transmembrane region" description="Helical" evidence="12">
    <location>
        <begin position="329"/>
        <end position="349"/>
    </location>
</feature>
<keyword evidence="12" id="KW-1133">Transmembrane helix</keyword>
<dbReference type="Gene3D" id="3.30.565.10">
    <property type="entry name" value="Histidine kinase-like ATPase, C-terminal domain"/>
    <property type="match status" value="2"/>
</dbReference>
<dbReference type="Gene3D" id="3.40.50.2300">
    <property type="match status" value="1"/>
</dbReference>
<keyword evidence="6" id="KW-0547">Nucleotide-binding</keyword>
<dbReference type="Proteomes" id="UP000233440">
    <property type="component" value="Unassembled WGS sequence"/>
</dbReference>
<keyword evidence="5" id="KW-0808">Transferase</keyword>
<evidence type="ECO:0000256" key="9">
    <source>
        <dbReference type="ARBA" id="ARBA00023012"/>
    </source>
</evidence>
<dbReference type="SUPFAM" id="SSF55874">
    <property type="entry name" value="ATPase domain of HSP90 chaperone/DNA topoisomerase II/histidine kinase"/>
    <property type="match status" value="2"/>
</dbReference>
<feature type="transmembrane region" description="Helical" evidence="12">
    <location>
        <begin position="268"/>
        <end position="288"/>
    </location>
</feature>
<keyword evidence="9" id="KW-0902">Two-component regulatory system</keyword>
<comment type="catalytic activity">
    <reaction evidence="1">
        <text>ATP + protein L-histidine = ADP + protein N-phospho-L-histidine.</text>
        <dbReference type="EC" id="2.7.13.3"/>
    </reaction>
</comment>
<dbReference type="RefSeq" id="WP_101354555.1">
    <property type="nucleotide sequence ID" value="NZ_PIQO01000008.1"/>
</dbReference>
<evidence type="ECO:0000256" key="7">
    <source>
        <dbReference type="ARBA" id="ARBA00022777"/>
    </source>
</evidence>
<sequence length="1023" mass="116207">MLFTRKTFLILTVFLIFITGLRLTVLHFEKTIKHPIAKKGTLDLRGWEFPKSSTITLDGEWEFYPYNMITTEKSSALTKKRYLQVPGKWDKAFPADDKNSFKYGTYRLQILLDKNIQHHLELRINEIRSASAIYINGHLSAKIGNPANKEGLNEARSVPYSIPLPTDTNNIEILIQASNTGEKGGITQSLHFGTIEAVTNRTLLSIGLQILLCGVFLVHGIYAILFYFIGKYQKGVLYFALTMICATFSVLVADDKLLFVWFPMPFEISIKIALLSYIGIAAFLPLIVKHMFPVYKNKKVLFWFEVYCIVYSLFVLGSPSQYIVPTEKVFLGGVLIIGIILSGSILKFAFKQTQDVIYLLLGCLSLAANICWLIIRDIGSFEMMHYPFDLMFSVIAFAMFWFKRFLRSTNQTKELADKLQLVNQHKDDFLVNTSHELRNPLHGIMNIAQSLLDDTIREKNKNQYDKLKTQITIARRMSLMLDDLIDINRLNQGTIHLRIGSLHLQSIVKGVTEMVRFMFEKKPVSIITDIDDGFPAIKADENRLIQIFFNLLHNAMKYTEEGTITIRASYENETAYIYIEDTGIGMDEETQKRIFLPYEQGNMNKTNHEGGFGLGLSICKQLVELQGGNIDVTSAPNQGSIFSFTIPLETDVENMNENYFTMNHFETAATIADQTESNSDVESSSKLNKPKILAVDDDSMNLKVIMNILGTNYDITVVTNASDAMSTIKAKQYDLIISDVMMPHISGYELTQYIRKQFSVSELPVLLLTARNRTEDIIAGFQSGANDYVTKPVDSIELKSRVKALIDLKLSIKERLHMEAAWLQAQIKPHFLINTINSIAALGYYDMEKMQRLLQEFTNYMRASFDFHNINGEVSIEKELDLVRSYLFIEKARFGERILINWELSENLNFYLPPLSLQTLVENAVSHGILKRSNGGEIFIKITETANEIEIMVKDNGVGMEQMKIVEVLQNPLNISKGIGLRNTNRRLKNMYGQGLVIQSSIGNGTTVSFKIPKRLGQNPPLK</sequence>
<dbReference type="Pfam" id="PF00512">
    <property type="entry name" value="HisKA"/>
    <property type="match status" value="1"/>
</dbReference>
<dbReference type="InterPro" id="IPR011006">
    <property type="entry name" value="CheY-like_superfamily"/>
</dbReference>
<dbReference type="CDD" id="cd00082">
    <property type="entry name" value="HisKA"/>
    <property type="match status" value="1"/>
</dbReference>
<dbReference type="InterPro" id="IPR005467">
    <property type="entry name" value="His_kinase_dom"/>
</dbReference>
<dbReference type="PROSITE" id="PS50110">
    <property type="entry name" value="RESPONSE_REGULATORY"/>
    <property type="match status" value="1"/>
</dbReference>